<dbReference type="InterPro" id="IPR036390">
    <property type="entry name" value="WH_DNA-bd_sf"/>
</dbReference>
<dbReference type="CDD" id="cd00090">
    <property type="entry name" value="HTH_ARSR"/>
    <property type="match status" value="1"/>
</dbReference>
<name>A0A1R1L6Y1_9MICC</name>
<evidence type="ECO:0008006" key="3">
    <source>
        <dbReference type="Google" id="ProtNLM"/>
    </source>
</evidence>
<gene>
    <name evidence="1" type="ORF">BKD30_13040</name>
</gene>
<dbReference type="OrthoDB" id="3399802at2"/>
<comment type="caution">
    <text evidence="1">The sequence shown here is derived from an EMBL/GenBank/DDBJ whole genome shotgun (WGS) entry which is preliminary data.</text>
</comment>
<dbReference type="Pfam" id="PF12840">
    <property type="entry name" value="HTH_20"/>
    <property type="match status" value="1"/>
</dbReference>
<accession>A0A1R1L6Y1</accession>
<dbReference type="InterPro" id="IPR011991">
    <property type="entry name" value="ArsR-like_HTH"/>
</dbReference>
<dbReference type="RefSeq" id="WP_076705254.1">
    <property type="nucleotide sequence ID" value="NZ_MRDE01000076.1"/>
</dbReference>
<dbReference type="SUPFAM" id="SSF46785">
    <property type="entry name" value="Winged helix' DNA-binding domain"/>
    <property type="match status" value="1"/>
</dbReference>
<sequence length="222" mass="24229">MHATVSDRAHAALAVASRRRLLEVLRHQREPMDVVELAGTVALHVTTVRTHLDILERAGLVRRVGTQRGRTGRPKQLYAAVSDGAEGHRQLAEMLAGALAADPDRGTAGAEQAGRAWATAQLPDQAVPSWDAATRRVADVFTDLGFAARVVDDERSRHLHLEACPFRDVARAHPDIVCTVHLGLWREALNRLGVAHPERATLRPFVRPELCIADIPRASASD</sequence>
<proteinExistence type="predicted"/>
<organism evidence="1 2">
    <name type="scientific">Tersicoccus phoenicis</name>
    <dbReference type="NCBI Taxonomy" id="554083"/>
    <lineage>
        <taxon>Bacteria</taxon>
        <taxon>Bacillati</taxon>
        <taxon>Actinomycetota</taxon>
        <taxon>Actinomycetes</taxon>
        <taxon>Micrococcales</taxon>
        <taxon>Micrococcaceae</taxon>
        <taxon>Tersicoccus</taxon>
    </lineage>
</organism>
<dbReference type="InterPro" id="IPR036388">
    <property type="entry name" value="WH-like_DNA-bd_sf"/>
</dbReference>
<dbReference type="Proteomes" id="UP000187085">
    <property type="component" value="Unassembled WGS sequence"/>
</dbReference>
<dbReference type="STRING" id="554083.BKD30_13040"/>
<keyword evidence="2" id="KW-1185">Reference proteome</keyword>
<dbReference type="AlphaFoldDB" id="A0A1R1L6Y1"/>
<protein>
    <recommendedName>
        <fullName evidence="3">HTH arsR-type domain-containing protein</fullName>
    </recommendedName>
</protein>
<evidence type="ECO:0000313" key="2">
    <source>
        <dbReference type="Proteomes" id="UP000187085"/>
    </source>
</evidence>
<dbReference type="Gene3D" id="1.10.10.10">
    <property type="entry name" value="Winged helix-like DNA-binding domain superfamily/Winged helix DNA-binding domain"/>
    <property type="match status" value="1"/>
</dbReference>
<dbReference type="EMBL" id="MRDE01000076">
    <property type="protein sequence ID" value="OMH23273.1"/>
    <property type="molecule type" value="Genomic_DNA"/>
</dbReference>
<evidence type="ECO:0000313" key="1">
    <source>
        <dbReference type="EMBL" id="OMH23273.1"/>
    </source>
</evidence>
<reference evidence="1 2" key="1">
    <citation type="submission" date="2016-12" db="EMBL/GenBank/DDBJ databases">
        <title>Draft genome of Tersicoccus phoenicis 1P05MA.</title>
        <authorList>
            <person name="Nakajima Y."/>
            <person name="Yoshizawa S."/>
            <person name="Nakamura K."/>
            <person name="Ogura Y."/>
            <person name="Hayashi T."/>
            <person name="Kogure K."/>
        </authorList>
    </citation>
    <scope>NUCLEOTIDE SEQUENCE [LARGE SCALE GENOMIC DNA]</scope>
    <source>
        <strain evidence="1 2">1p05MA</strain>
    </source>
</reference>